<accession>A0AAN8VW06</accession>
<dbReference type="EMBL" id="JBAMMX010000007">
    <property type="protein sequence ID" value="KAK6936806.1"/>
    <property type="molecule type" value="Genomic_DNA"/>
</dbReference>
<organism evidence="2 3">
    <name type="scientific">Dillenia turbinata</name>
    <dbReference type="NCBI Taxonomy" id="194707"/>
    <lineage>
        <taxon>Eukaryota</taxon>
        <taxon>Viridiplantae</taxon>
        <taxon>Streptophyta</taxon>
        <taxon>Embryophyta</taxon>
        <taxon>Tracheophyta</taxon>
        <taxon>Spermatophyta</taxon>
        <taxon>Magnoliopsida</taxon>
        <taxon>eudicotyledons</taxon>
        <taxon>Gunneridae</taxon>
        <taxon>Pentapetalae</taxon>
        <taxon>Dilleniales</taxon>
        <taxon>Dilleniaceae</taxon>
        <taxon>Dillenia</taxon>
    </lineage>
</organism>
<evidence type="ECO:0000313" key="2">
    <source>
        <dbReference type="EMBL" id="KAK6936806.1"/>
    </source>
</evidence>
<protein>
    <submittedName>
        <fullName evidence="2">Uncharacterized protein</fullName>
    </submittedName>
</protein>
<evidence type="ECO:0000256" key="1">
    <source>
        <dbReference type="SAM" id="Phobius"/>
    </source>
</evidence>
<proteinExistence type="predicted"/>
<keyword evidence="3" id="KW-1185">Reference proteome</keyword>
<evidence type="ECO:0000313" key="3">
    <source>
        <dbReference type="Proteomes" id="UP001370490"/>
    </source>
</evidence>
<dbReference type="Proteomes" id="UP001370490">
    <property type="component" value="Unassembled WGS sequence"/>
</dbReference>
<gene>
    <name evidence="2" type="ORF">RJ641_033836</name>
</gene>
<dbReference type="AlphaFoldDB" id="A0AAN8VW06"/>
<reference evidence="2 3" key="1">
    <citation type="submission" date="2023-12" db="EMBL/GenBank/DDBJ databases">
        <title>A high-quality genome assembly for Dillenia turbinata (Dilleniales).</title>
        <authorList>
            <person name="Chanderbali A."/>
        </authorList>
    </citation>
    <scope>NUCLEOTIDE SEQUENCE [LARGE SCALE GENOMIC DNA]</scope>
    <source>
        <strain evidence="2">LSX21</strain>
        <tissue evidence="2">Leaf</tissue>
    </source>
</reference>
<comment type="caution">
    <text evidence="2">The sequence shown here is derived from an EMBL/GenBank/DDBJ whole genome shotgun (WGS) entry which is preliminary data.</text>
</comment>
<keyword evidence="1" id="KW-0812">Transmembrane</keyword>
<sequence length="63" mass="7111">MISNHRCRNGRRMASISCLHQFGFLLHPFPLGILLLGYVANLGVMKPDSRVINSNAYAYFLLC</sequence>
<feature type="transmembrane region" description="Helical" evidence="1">
    <location>
        <begin position="21"/>
        <end position="40"/>
    </location>
</feature>
<keyword evidence="1" id="KW-1133">Transmembrane helix</keyword>
<name>A0AAN8VW06_9MAGN</name>
<keyword evidence="1" id="KW-0472">Membrane</keyword>